<protein>
    <submittedName>
        <fullName evidence="1">Uncharacterized protein</fullName>
    </submittedName>
</protein>
<accession>A0ABW2VCE8</accession>
<dbReference type="Proteomes" id="UP001596957">
    <property type="component" value="Unassembled WGS sequence"/>
</dbReference>
<evidence type="ECO:0000313" key="2">
    <source>
        <dbReference type="Proteomes" id="UP001596957"/>
    </source>
</evidence>
<proteinExistence type="predicted"/>
<name>A0ABW2VCE8_9ACTN</name>
<reference evidence="2" key="1">
    <citation type="journal article" date="2019" name="Int. J. Syst. Evol. Microbiol.">
        <title>The Global Catalogue of Microorganisms (GCM) 10K type strain sequencing project: providing services to taxonomists for standard genome sequencing and annotation.</title>
        <authorList>
            <consortium name="The Broad Institute Genomics Platform"/>
            <consortium name="The Broad Institute Genome Sequencing Center for Infectious Disease"/>
            <person name="Wu L."/>
            <person name="Ma J."/>
        </authorList>
    </citation>
    <scope>NUCLEOTIDE SEQUENCE [LARGE SCALE GENOMIC DNA]</scope>
    <source>
        <strain evidence="2">CGMCC 4.7198</strain>
    </source>
</reference>
<gene>
    <name evidence="1" type="ORF">ACFQZP_10900</name>
</gene>
<comment type="caution">
    <text evidence="1">The sequence shown here is derived from an EMBL/GenBank/DDBJ whole genome shotgun (WGS) entry which is preliminary data.</text>
</comment>
<dbReference type="RefSeq" id="WP_381246860.1">
    <property type="nucleotide sequence ID" value="NZ_JBHTBI010000001.1"/>
</dbReference>
<evidence type="ECO:0000313" key="1">
    <source>
        <dbReference type="EMBL" id="MFD0282188.1"/>
    </source>
</evidence>
<keyword evidence="2" id="KW-1185">Reference proteome</keyword>
<sequence>MTTLPELSALIPSQPAAPALHADDIHVRWVMPEIFHDLPLHEPDDDEAVRLVEELVERALPGAGEDDRTRFGLICALSVDDLRAAGTEYAAVCLTAVNDSLCSATMFASLVDSPDVDGVRGAVKAISSSLRGIEAGEISELELPCGLGVSCVGTRQETLPDGLTEHGEKLGFPTAYIRVYVPLPNGTTVVMEMSTPTMTGWDTFSTMFGNTVSSIRLFNADGSPLITCGTGE</sequence>
<dbReference type="EMBL" id="JBHTEC010000001">
    <property type="protein sequence ID" value="MFD0282188.1"/>
    <property type="molecule type" value="Genomic_DNA"/>
</dbReference>
<organism evidence="1 2">
    <name type="scientific">Streptomyces lutosisoli</name>
    <dbReference type="NCBI Taxonomy" id="2665721"/>
    <lineage>
        <taxon>Bacteria</taxon>
        <taxon>Bacillati</taxon>
        <taxon>Actinomycetota</taxon>
        <taxon>Actinomycetes</taxon>
        <taxon>Kitasatosporales</taxon>
        <taxon>Streptomycetaceae</taxon>
        <taxon>Streptomyces</taxon>
    </lineage>
</organism>